<dbReference type="PaxDb" id="67767-A0A0J7K2F2"/>
<dbReference type="Proteomes" id="UP000036403">
    <property type="component" value="Unassembled WGS sequence"/>
</dbReference>
<comment type="caution">
    <text evidence="1">The sequence shown here is derived from an EMBL/GenBank/DDBJ whole genome shotgun (WGS) entry which is preliminary data.</text>
</comment>
<name>A0A0J7K2F2_LASNI</name>
<reference evidence="1 2" key="1">
    <citation type="submission" date="2015-04" db="EMBL/GenBank/DDBJ databases">
        <title>Lasius niger genome sequencing.</title>
        <authorList>
            <person name="Konorov E.A."/>
            <person name="Nikitin M.A."/>
            <person name="Kirill M.V."/>
            <person name="Chang P."/>
        </authorList>
    </citation>
    <scope>NUCLEOTIDE SEQUENCE [LARGE SCALE GENOMIC DNA]</scope>
    <source>
        <tissue evidence="1">Whole</tissue>
    </source>
</reference>
<gene>
    <name evidence="1" type="ORF">RF55_17488</name>
</gene>
<protein>
    <submittedName>
        <fullName evidence="1">Cobq nucleotide binding domain protein</fullName>
    </submittedName>
</protein>
<dbReference type="EMBL" id="LBMM01015988">
    <property type="protein sequence ID" value="KMQ84598.1"/>
    <property type="molecule type" value="Genomic_DNA"/>
</dbReference>
<proteinExistence type="predicted"/>
<sequence>MHAFKENSFQENEDEEISMRPVMTCGLCETICDADHVTEHECLQGYAEYYIDENSCFFFLCAKMEVYSDEVWLIMKK</sequence>
<dbReference type="AlphaFoldDB" id="A0A0J7K2F2"/>
<evidence type="ECO:0000313" key="2">
    <source>
        <dbReference type="Proteomes" id="UP000036403"/>
    </source>
</evidence>
<dbReference type="OrthoDB" id="10552287at2759"/>
<keyword evidence="2" id="KW-1185">Reference proteome</keyword>
<evidence type="ECO:0000313" key="1">
    <source>
        <dbReference type="EMBL" id="KMQ84598.1"/>
    </source>
</evidence>
<accession>A0A0J7K2F2</accession>
<organism evidence="1 2">
    <name type="scientific">Lasius niger</name>
    <name type="common">Black garden ant</name>
    <dbReference type="NCBI Taxonomy" id="67767"/>
    <lineage>
        <taxon>Eukaryota</taxon>
        <taxon>Metazoa</taxon>
        <taxon>Ecdysozoa</taxon>
        <taxon>Arthropoda</taxon>
        <taxon>Hexapoda</taxon>
        <taxon>Insecta</taxon>
        <taxon>Pterygota</taxon>
        <taxon>Neoptera</taxon>
        <taxon>Endopterygota</taxon>
        <taxon>Hymenoptera</taxon>
        <taxon>Apocrita</taxon>
        <taxon>Aculeata</taxon>
        <taxon>Formicoidea</taxon>
        <taxon>Formicidae</taxon>
        <taxon>Formicinae</taxon>
        <taxon>Lasius</taxon>
        <taxon>Lasius</taxon>
    </lineage>
</organism>